<sequence length="42" mass="5035">QTLDYFRSFIIDIIDRDEGPWRTQLRIKGFDCALFEQLLDEG</sequence>
<feature type="non-terminal residue" evidence="1">
    <location>
        <position position="1"/>
    </location>
</feature>
<dbReference type="Proteomes" id="UP000188268">
    <property type="component" value="Unassembled WGS sequence"/>
</dbReference>
<gene>
    <name evidence="1" type="ORF">CCACVL1_27380</name>
</gene>
<dbReference type="EMBL" id="AWWV01014763">
    <property type="protein sequence ID" value="OMO55131.1"/>
    <property type="molecule type" value="Genomic_DNA"/>
</dbReference>
<comment type="caution">
    <text evidence="1">The sequence shown here is derived from an EMBL/GenBank/DDBJ whole genome shotgun (WGS) entry which is preliminary data.</text>
</comment>
<evidence type="ECO:0000313" key="1">
    <source>
        <dbReference type="EMBL" id="OMO55131.1"/>
    </source>
</evidence>
<protein>
    <submittedName>
        <fullName evidence="1">Uncharacterized protein</fullName>
    </submittedName>
</protein>
<evidence type="ECO:0000313" key="2">
    <source>
        <dbReference type="Proteomes" id="UP000188268"/>
    </source>
</evidence>
<proteinExistence type="predicted"/>
<dbReference type="Gramene" id="OMO55131">
    <property type="protein sequence ID" value="OMO55131"/>
    <property type="gene ID" value="CCACVL1_27380"/>
</dbReference>
<keyword evidence="2" id="KW-1185">Reference proteome</keyword>
<name>A0A1R3GAP7_COCAP</name>
<accession>A0A1R3GAP7</accession>
<organism evidence="1 2">
    <name type="scientific">Corchorus capsularis</name>
    <name type="common">Jute</name>
    <dbReference type="NCBI Taxonomy" id="210143"/>
    <lineage>
        <taxon>Eukaryota</taxon>
        <taxon>Viridiplantae</taxon>
        <taxon>Streptophyta</taxon>
        <taxon>Embryophyta</taxon>
        <taxon>Tracheophyta</taxon>
        <taxon>Spermatophyta</taxon>
        <taxon>Magnoliopsida</taxon>
        <taxon>eudicotyledons</taxon>
        <taxon>Gunneridae</taxon>
        <taxon>Pentapetalae</taxon>
        <taxon>rosids</taxon>
        <taxon>malvids</taxon>
        <taxon>Malvales</taxon>
        <taxon>Malvaceae</taxon>
        <taxon>Grewioideae</taxon>
        <taxon>Apeibeae</taxon>
        <taxon>Corchorus</taxon>
    </lineage>
</organism>
<reference evidence="1 2" key="1">
    <citation type="submission" date="2013-09" db="EMBL/GenBank/DDBJ databases">
        <title>Corchorus capsularis genome sequencing.</title>
        <authorList>
            <person name="Alam M."/>
            <person name="Haque M.S."/>
            <person name="Islam M.S."/>
            <person name="Emdad E.M."/>
            <person name="Islam M.M."/>
            <person name="Ahmed B."/>
            <person name="Halim A."/>
            <person name="Hossen Q.M.M."/>
            <person name="Hossain M.Z."/>
            <person name="Ahmed R."/>
            <person name="Khan M.M."/>
            <person name="Islam R."/>
            <person name="Rashid M.M."/>
            <person name="Khan S.A."/>
            <person name="Rahman M.S."/>
            <person name="Alam M."/>
        </authorList>
    </citation>
    <scope>NUCLEOTIDE SEQUENCE [LARGE SCALE GENOMIC DNA]</scope>
    <source>
        <strain evidence="2">cv. CVL-1</strain>
        <tissue evidence="1">Whole seedling</tissue>
    </source>
</reference>
<dbReference type="AlphaFoldDB" id="A0A1R3GAP7"/>